<dbReference type="SMR" id="A0A2J8QWX5"/>
<keyword evidence="3" id="KW-0677">Repeat</keyword>
<dbReference type="AlphaFoldDB" id="A0A2J8QWX5"/>
<dbReference type="InterPro" id="IPR032675">
    <property type="entry name" value="LRR_dom_sf"/>
</dbReference>
<dbReference type="EMBL" id="NBAG03000004">
    <property type="protein sequence ID" value="PNJ00775.1"/>
    <property type="molecule type" value="Genomic_DNA"/>
</dbReference>
<feature type="non-terminal residue" evidence="6">
    <location>
        <position position="94"/>
    </location>
</feature>
<evidence type="ECO:0000259" key="5">
    <source>
        <dbReference type="SMART" id="SM00013"/>
    </source>
</evidence>
<dbReference type="PANTHER" id="PTHR24369">
    <property type="entry name" value="ANTIGEN BSP, PUTATIVE-RELATED"/>
    <property type="match status" value="1"/>
</dbReference>
<evidence type="ECO:0000256" key="3">
    <source>
        <dbReference type="ARBA" id="ARBA00022737"/>
    </source>
</evidence>
<evidence type="ECO:0000313" key="6">
    <source>
        <dbReference type="EMBL" id="PNJ00775.1"/>
    </source>
</evidence>
<keyword evidence="4" id="KW-0812">Transmembrane</keyword>
<keyword evidence="2" id="KW-0732">Signal</keyword>
<comment type="caution">
    <text evidence="6">The sequence shown here is derived from an EMBL/GenBank/DDBJ whole genome shotgun (WGS) entry which is preliminary data.</text>
</comment>
<dbReference type="Gene3D" id="3.80.10.10">
    <property type="entry name" value="Ribonuclease Inhibitor"/>
    <property type="match status" value="1"/>
</dbReference>
<dbReference type="InterPro" id="IPR050541">
    <property type="entry name" value="LRR_TM_domain-containing"/>
</dbReference>
<dbReference type="SUPFAM" id="SSF52058">
    <property type="entry name" value="L domain-like"/>
    <property type="match status" value="1"/>
</dbReference>
<feature type="domain" description="LRRNT" evidence="5">
    <location>
        <begin position="45"/>
        <end position="79"/>
    </location>
</feature>
<organism evidence="6">
    <name type="scientific">Pan troglodytes</name>
    <name type="common">Chimpanzee</name>
    <dbReference type="NCBI Taxonomy" id="9598"/>
    <lineage>
        <taxon>Eukaryota</taxon>
        <taxon>Metazoa</taxon>
        <taxon>Chordata</taxon>
        <taxon>Craniata</taxon>
        <taxon>Vertebrata</taxon>
        <taxon>Euteleostomi</taxon>
        <taxon>Mammalia</taxon>
        <taxon>Eutheria</taxon>
        <taxon>Euarchontoglires</taxon>
        <taxon>Primates</taxon>
        <taxon>Haplorrhini</taxon>
        <taxon>Catarrhini</taxon>
        <taxon>Hominidae</taxon>
        <taxon>Pan</taxon>
    </lineage>
</organism>
<feature type="transmembrane region" description="Helical" evidence="4">
    <location>
        <begin position="21"/>
        <end position="42"/>
    </location>
</feature>
<evidence type="ECO:0000256" key="2">
    <source>
        <dbReference type="ARBA" id="ARBA00022729"/>
    </source>
</evidence>
<dbReference type="InterPro" id="IPR000372">
    <property type="entry name" value="LRRNT"/>
</dbReference>
<gene>
    <name evidence="6" type="ORF">CK820_G0011680</name>
</gene>
<reference evidence="6" key="1">
    <citation type="submission" date="2017-12" db="EMBL/GenBank/DDBJ databases">
        <title>High-resolution comparative analysis of great ape genomes.</title>
        <authorList>
            <person name="Pollen A."/>
            <person name="Hastie A."/>
            <person name="Hormozdiari F."/>
            <person name="Dougherty M."/>
            <person name="Liu R."/>
            <person name="Chaisson M."/>
            <person name="Hoppe E."/>
            <person name="Hill C."/>
            <person name="Pang A."/>
            <person name="Hillier L."/>
            <person name="Baker C."/>
            <person name="Armstrong J."/>
            <person name="Shendure J."/>
            <person name="Paten B."/>
            <person name="Wilson R."/>
            <person name="Chao H."/>
            <person name="Schneider V."/>
            <person name="Ventura M."/>
            <person name="Kronenberg Z."/>
            <person name="Murali S."/>
            <person name="Gordon D."/>
            <person name="Cantsilieris S."/>
            <person name="Munson K."/>
            <person name="Nelson B."/>
            <person name="Raja A."/>
            <person name="Underwood J."/>
            <person name="Diekhans M."/>
            <person name="Fiddes I."/>
            <person name="Haussler D."/>
            <person name="Eichler E."/>
        </authorList>
    </citation>
    <scope>NUCLEOTIDE SEQUENCE [LARGE SCALE GENOMIC DNA]</scope>
    <source>
        <strain evidence="6">Yerkes chimp pedigree #C0471</strain>
    </source>
</reference>
<evidence type="ECO:0000256" key="4">
    <source>
        <dbReference type="SAM" id="Phobius"/>
    </source>
</evidence>
<sequence>MKLLWQVTVHHHTWNAILLPFVYLTAQVWILCAAIAAAASAGPQNCPSVCSCSNQFSKVVCTRRGLSEVPQGIPSNTRYLNLMENNIQMIQADT</sequence>
<name>A0A2J8QWX5_PANTR</name>
<keyword evidence="4" id="KW-1133">Transmembrane helix</keyword>
<keyword evidence="4" id="KW-0472">Membrane</keyword>
<keyword evidence="1" id="KW-0433">Leucine-rich repeat</keyword>
<dbReference type="PANTHER" id="PTHR24369:SF9">
    <property type="entry name" value="LEUCINE-RICH REPEAT-CONTAINING PROTEIN 4"/>
    <property type="match status" value="1"/>
</dbReference>
<evidence type="ECO:0000256" key="1">
    <source>
        <dbReference type="ARBA" id="ARBA00022614"/>
    </source>
</evidence>
<dbReference type="SMART" id="SM00013">
    <property type="entry name" value="LRRNT"/>
    <property type="match status" value="1"/>
</dbReference>
<proteinExistence type="predicted"/>
<protein>
    <submittedName>
        <fullName evidence="6">LRRC4 isoform 1</fullName>
    </submittedName>
</protein>
<accession>A0A2J8QWX5</accession>